<evidence type="ECO:0000313" key="2">
    <source>
        <dbReference type="Proteomes" id="UP000029669"/>
    </source>
</evidence>
<dbReference type="InterPro" id="IPR027417">
    <property type="entry name" value="P-loop_NTPase"/>
</dbReference>
<dbReference type="KEGG" id="tki:TKV_c06780"/>
<organism evidence="1 2">
    <name type="scientific">Thermoanaerobacter kivui</name>
    <name type="common">Acetogenium kivui</name>
    <dbReference type="NCBI Taxonomy" id="2325"/>
    <lineage>
        <taxon>Bacteria</taxon>
        <taxon>Bacillati</taxon>
        <taxon>Bacillota</taxon>
        <taxon>Clostridia</taxon>
        <taxon>Thermoanaerobacterales</taxon>
        <taxon>Thermoanaerobacteraceae</taxon>
        <taxon>Thermoanaerobacter</taxon>
    </lineage>
</organism>
<accession>A0A097APZ3</accession>
<dbReference type="Proteomes" id="UP000029669">
    <property type="component" value="Chromosome"/>
</dbReference>
<dbReference type="SUPFAM" id="SSF52540">
    <property type="entry name" value="P-loop containing nucleoside triphosphate hydrolases"/>
    <property type="match status" value="1"/>
</dbReference>
<sequence length="443" mass="51455">MKIKRRDSADILSALAGGVVPKRGLQYIMVGRQAEMKQIREELREIKENGNSMIKFFIGAYGTGKSFMQNFVRQVGLEEGFVVTNADFTPHRRLYGSDNQALALYNELIKNLSTKSAPQGNALPIILDQWIMGLQKKVMEDLDYEDKAVLEDSVFVQAVEKEIIKAVSHLDELTGGYDFAKVLSIYYKSFVKQDKEKQRQALRWLRGEYLTKTDAMRDLGIREIIDDSNYYAYLNVLCKFVRQAGYSGLIINLDEAVNLYKITHREAREKNYDYILMIYNDILQGSVEGLYITFSGTPEFLEDERRGLYSYQALKRRLKPAVEKEEYQDLRQAVMKLTPLTPEETLILLMNIRDIHAAHYGYEINVTDEEIRKYLLWTYKRPGAEKHIILGNVVRQFISFLNIKMEHPALNFEELYIGEETRESNSSEKVIDIHERFKRARIS</sequence>
<dbReference type="eggNOG" id="COG1135">
    <property type="taxonomic scope" value="Bacteria"/>
</dbReference>
<protein>
    <submittedName>
        <fullName evidence="1">Biotin carboxylase</fullName>
    </submittedName>
</protein>
<dbReference type="EMBL" id="CP009170">
    <property type="protein sequence ID" value="AIS51862.1"/>
    <property type="molecule type" value="Genomic_DNA"/>
</dbReference>
<dbReference type="HOGENOM" id="CLU_050343_0_0_9"/>
<gene>
    <name evidence="1" type="ORF">TKV_c06780</name>
</gene>
<dbReference type="AlphaFoldDB" id="A0A097APZ3"/>
<name>A0A097APZ3_THEKI</name>
<dbReference type="InterPro" id="IPR021228">
    <property type="entry name" value="BrxD"/>
</dbReference>
<dbReference type="Pfam" id="PF10923">
    <property type="entry name" value="BrxC_BrxD"/>
    <property type="match status" value="1"/>
</dbReference>
<proteinExistence type="predicted"/>
<reference evidence="2" key="1">
    <citation type="journal article" date="2015" name="Genome Announc.">
        <title>Whole-Genome Sequences of 80 Environmental and Clinical Isolates of Burkholderia pseudomallei.</title>
        <authorList>
            <person name="Johnson S.L."/>
            <person name="Baker A.L."/>
            <person name="Chain P.S."/>
            <person name="Currie B.J."/>
            <person name="Daligault H.E."/>
            <person name="Davenport K.W."/>
            <person name="Davis C.B."/>
            <person name="Inglis T.J."/>
            <person name="Kaestli M."/>
            <person name="Koren S."/>
            <person name="Mayo M."/>
            <person name="Merritt A.J."/>
            <person name="Price E.P."/>
            <person name="Sarovich D.S."/>
            <person name="Warner J."/>
            <person name="Rosovitz M.J."/>
        </authorList>
    </citation>
    <scope>NUCLEOTIDE SEQUENCE [LARGE SCALE GENOMIC DNA]</scope>
    <source>
        <strain evidence="2">DSM 2030</strain>
    </source>
</reference>
<evidence type="ECO:0000313" key="1">
    <source>
        <dbReference type="EMBL" id="AIS51862.1"/>
    </source>
</evidence>
<keyword evidence="2" id="KW-1185">Reference proteome</keyword>
<dbReference type="STRING" id="2325.TKV_c06780"/>
<dbReference type="OrthoDB" id="9772976at2"/>
<dbReference type="RefSeq" id="WP_049684737.1">
    <property type="nucleotide sequence ID" value="NZ_CP009170.1"/>
</dbReference>